<dbReference type="InterPro" id="IPR050418">
    <property type="entry name" value="D-iso_2-hydroxyacid_DH_PdxB"/>
</dbReference>
<sequence length="312" mass="33155">MAEVRCDCLLVQPIAQSAVRLLEEAGLRVQLARDTDMETLRPWLSQVRAVITRNHGLSADEIAAAPHLQVVGVHGTGTDRVHKVSLAERGIPLVNTAGANAQSVAELTITLMLACSRSLVLADRATRQVDFAFRQTHRTFELSGRRLGLVGYGHIARLVARFALAIGMEVATFSRFTSADDLAKNGVKPMQDIDGLCAWSDIVSLHGVPAGQPVIGARQLELLGPGGILINTARGALIDEEALAAALKSAVIAGAGLDVMATEPPVSDDPLLRCPNLILTPHIGGSTEEALERTGKEVATKVLAELVKLQRT</sequence>
<dbReference type="RefSeq" id="WP_092495668.1">
    <property type="nucleotide sequence ID" value="NZ_FOFG01000003.1"/>
</dbReference>
<dbReference type="GO" id="GO:0051287">
    <property type="term" value="F:NAD binding"/>
    <property type="evidence" value="ECO:0007669"/>
    <property type="project" value="InterPro"/>
</dbReference>
<dbReference type="OrthoDB" id="9793626at2"/>
<dbReference type="InterPro" id="IPR006140">
    <property type="entry name" value="D-isomer_DH_NAD-bd"/>
</dbReference>
<protein>
    <submittedName>
        <fullName evidence="7">D-3-phosphoglycerate dehydrogenase</fullName>
    </submittedName>
</protein>
<accession>A0A1H9E1V5</accession>
<feature type="domain" description="D-isomer specific 2-hydroxyacid dehydrogenase NAD-binding" evidence="6">
    <location>
        <begin position="109"/>
        <end position="284"/>
    </location>
</feature>
<comment type="similarity">
    <text evidence="1 4">Belongs to the D-isomer specific 2-hydroxyacid dehydrogenase family.</text>
</comment>
<evidence type="ECO:0000256" key="2">
    <source>
        <dbReference type="ARBA" id="ARBA00023002"/>
    </source>
</evidence>
<dbReference type="AlphaFoldDB" id="A0A1H9E1V5"/>
<evidence type="ECO:0000256" key="3">
    <source>
        <dbReference type="ARBA" id="ARBA00023027"/>
    </source>
</evidence>
<name>A0A1H9E1V5_9HYPH</name>
<dbReference type="EMBL" id="FOFG01000003">
    <property type="protein sequence ID" value="SEQ19719.1"/>
    <property type="molecule type" value="Genomic_DNA"/>
</dbReference>
<dbReference type="GO" id="GO:0016616">
    <property type="term" value="F:oxidoreductase activity, acting on the CH-OH group of donors, NAD or NADP as acceptor"/>
    <property type="evidence" value="ECO:0007669"/>
    <property type="project" value="InterPro"/>
</dbReference>
<keyword evidence="2 4" id="KW-0560">Oxidoreductase</keyword>
<feature type="domain" description="D-isomer specific 2-hydroxyacid dehydrogenase catalytic" evidence="5">
    <location>
        <begin position="9"/>
        <end position="304"/>
    </location>
</feature>
<evidence type="ECO:0000259" key="5">
    <source>
        <dbReference type="Pfam" id="PF00389"/>
    </source>
</evidence>
<dbReference type="SUPFAM" id="SSF52283">
    <property type="entry name" value="Formate/glycerate dehydrogenase catalytic domain-like"/>
    <property type="match status" value="1"/>
</dbReference>
<organism evidence="7 8">
    <name type="scientific">Faunimonas pinastri</name>
    <dbReference type="NCBI Taxonomy" id="1855383"/>
    <lineage>
        <taxon>Bacteria</taxon>
        <taxon>Pseudomonadati</taxon>
        <taxon>Pseudomonadota</taxon>
        <taxon>Alphaproteobacteria</taxon>
        <taxon>Hyphomicrobiales</taxon>
        <taxon>Afifellaceae</taxon>
        <taxon>Faunimonas</taxon>
    </lineage>
</organism>
<dbReference type="Pfam" id="PF02826">
    <property type="entry name" value="2-Hacid_dh_C"/>
    <property type="match status" value="1"/>
</dbReference>
<evidence type="ECO:0000259" key="6">
    <source>
        <dbReference type="Pfam" id="PF02826"/>
    </source>
</evidence>
<dbReference type="Pfam" id="PF00389">
    <property type="entry name" value="2-Hacid_dh"/>
    <property type="match status" value="1"/>
</dbReference>
<dbReference type="PANTHER" id="PTHR43761:SF1">
    <property type="entry name" value="D-ISOMER SPECIFIC 2-HYDROXYACID DEHYDROGENASE CATALYTIC DOMAIN-CONTAINING PROTEIN-RELATED"/>
    <property type="match status" value="1"/>
</dbReference>
<dbReference type="STRING" id="1855383.SAMN05216548_10342"/>
<dbReference type="SUPFAM" id="SSF51735">
    <property type="entry name" value="NAD(P)-binding Rossmann-fold domains"/>
    <property type="match status" value="1"/>
</dbReference>
<dbReference type="Proteomes" id="UP000199647">
    <property type="component" value="Unassembled WGS sequence"/>
</dbReference>
<proteinExistence type="inferred from homology"/>
<evidence type="ECO:0000256" key="1">
    <source>
        <dbReference type="ARBA" id="ARBA00005854"/>
    </source>
</evidence>
<keyword evidence="8" id="KW-1185">Reference proteome</keyword>
<evidence type="ECO:0000313" key="7">
    <source>
        <dbReference type="EMBL" id="SEQ19719.1"/>
    </source>
</evidence>
<dbReference type="PANTHER" id="PTHR43761">
    <property type="entry name" value="D-ISOMER SPECIFIC 2-HYDROXYACID DEHYDROGENASE FAMILY PROTEIN (AFU_ORTHOLOGUE AFUA_1G13630)"/>
    <property type="match status" value="1"/>
</dbReference>
<dbReference type="InterPro" id="IPR036291">
    <property type="entry name" value="NAD(P)-bd_dom_sf"/>
</dbReference>
<evidence type="ECO:0000313" key="8">
    <source>
        <dbReference type="Proteomes" id="UP000199647"/>
    </source>
</evidence>
<gene>
    <name evidence="7" type="ORF">SAMN05216548_10342</name>
</gene>
<keyword evidence="3" id="KW-0520">NAD</keyword>
<evidence type="ECO:0000256" key="4">
    <source>
        <dbReference type="RuleBase" id="RU003719"/>
    </source>
</evidence>
<reference evidence="7 8" key="1">
    <citation type="submission" date="2016-10" db="EMBL/GenBank/DDBJ databases">
        <authorList>
            <person name="de Groot N.N."/>
        </authorList>
    </citation>
    <scope>NUCLEOTIDE SEQUENCE [LARGE SCALE GENOMIC DNA]</scope>
    <source>
        <strain evidence="7 8">A52C2</strain>
    </source>
</reference>
<dbReference type="Gene3D" id="3.40.50.720">
    <property type="entry name" value="NAD(P)-binding Rossmann-like Domain"/>
    <property type="match status" value="2"/>
</dbReference>
<dbReference type="InterPro" id="IPR006139">
    <property type="entry name" value="D-isomer_2_OHA_DH_cat_dom"/>
</dbReference>